<accession>A0A147KMV7</accession>
<dbReference type="EMBL" id="LGEM01000004">
    <property type="protein sequence ID" value="KUP98581.1"/>
    <property type="molecule type" value="Genomic_DNA"/>
</dbReference>
<dbReference type="Proteomes" id="UP000074382">
    <property type="component" value="Unassembled WGS sequence"/>
</dbReference>
<dbReference type="AlphaFoldDB" id="A0A147KMV7"/>
<proteinExistence type="predicted"/>
<dbReference type="STRING" id="665004.AC529_00580"/>
<protein>
    <submittedName>
        <fullName evidence="1">Uncharacterized protein</fullName>
    </submittedName>
</protein>
<organism evidence="1 2">
    <name type="scientific">Thermobifida cellulosilytica TB100</name>
    <dbReference type="NCBI Taxonomy" id="665004"/>
    <lineage>
        <taxon>Bacteria</taxon>
        <taxon>Bacillati</taxon>
        <taxon>Actinomycetota</taxon>
        <taxon>Actinomycetes</taxon>
        <taxon>Streptosporangiales</taxon>
        <taxon>Nocardiopsidaceae</taxon>
        <taxon>Thermobifida</taxon>
    </lineage>
</organism>
<reference evidence="2" key="1">
    <citation type="journal article" date="2017" name="Acta Aliment.">
        <title>Plant polysaccharide degrading enzyme system of Thermpbifida cellulosilytica TB100 revealed by de novo genome project data.</title>
        <authorList>
            <person name="Toth A."/>
            <person name="Baka E."/>
            <person name="Luzics S."/>
            <person name="Bata-Vidacs I."/>
            <person name="Nagy I."/>
            <person name="Balint B."/>
            <person name="Herceg R."/>
            <person name="Olasz F."/>
            <person name="Wilk T."/>
            <person name="Nagy T."/>
            <person name="Kriszt B."/>
            <person name="Nagy I."/>
            <person name="Kukolya J."/>
        </authorList>
    </citation>
    <scope>NUCLEOTIDE SEQUENCE [LARGE SCALE GENOMIC DNA]</scope>
    <source>
        <strain evidence="2">TB100</strain>
    </source>
</reference>
<evidence type="ECO:0000313" key="1">
    <source>
        <dbReference type="EMBL" id="KUP98581.1"/>
    </source>
</evidence>
<dbReference type="InterPro" id="IPR053847">
    <property type="entry name" value="DUF6928"/>
</dbReference>
<name>A0A147KMV7_THECS</name>
<keyword evidence="2" id="KW-1185">Reference proteome</keyword>
<evidence type="ECO:0000313" key="2">
    <source>
        <dbReference type="Proteomes" id="UP000074382"/>
    </source>
</evidence>
<dbReference type="OrthoDB" id="4772769at2"/>
<sequence length="204" mass="22328">MGSKAAIVAFVAGEPREAFRRASDIDPESSRRLAEKILGGQAQPSGALPLDRAVWPEDGVVCAASFPGVEVVCCRWLAQDRPSDLTGQISRLAEGRNAYGVFMHSITDYAGFAVWAKGSVVRSLSMSSEIGILEDLGSQFAFEEPFWRGEYSVPGDECCVLPFHPIDLANEALREFFGFVLEGDWDDSCFDPEEVNVPVFRAWG</sequence>
<dbReference type="PATRIC" id="fig|665004.4.peg.1631"/>
<dbReference type="RefSeq" id="WP_068755016.1">
    <property type="nucleotide sequence ID" value="NZ_KQ950181.1"/>
</dbReference>
<dbReference type="Pfam" id="PF21997">
    <property type="entry name" value="DUF6928"/>
    <property type="match status" value="1"/>
</dbReference>
<comment type="caution">
    <text evidence="1">The sequence shown here is derived from an EMBL/GenBank/DDBJ whole genome shotgun (WGS) entry which is preliminary data.</text>
</comment>
<gene>
    <name evidence="1" type="ORF">AC529_00580</name>
</gene>